<dbReference type="RefSeq" id="WP_089531856.1">
    <property type="nucleotide sequence ID" value="NZ_CP022437.1"/>
</dbReference>
<dbReference type="OrthoDB" id="3893742at2"/>
<keyword evidence="2" id="KW-1185">Reference proteome</keyword>
<accession>A0A221MBI4</accession>
<dbReference type="AlphaFoldDB" id="A0A221MBI4"/>
<gene>
    <name evidence="1" type="ORF">CFK40_08265</name>
</gene>
<evidence type="ECO:0000313" key="1">
    <source>
        <dbReference type="EMBL" id="ASN05005.1"/>
    </source>
</evidence>
<evidence type="ECO:0000313" key="2">
    <source>
        <dbReference type="Proteomes" id="UP000204391"/>
    </source>
</evidence>
<dbReference type="Proteomes" id="UP000204391">
    <property type="component" value="Chromosome"/>
</dbReference>
<dbReference type="EMBL" id="CP022437">
    <property type="protein sequence ID" value="ASN05005.1"/>
    <property type="molecule type" value="Genomic_DNA"/>
</dbReference>
<reference evidence="1 2" key="1">
    <citation type="journal article" date="2003" name="Int. J. Syst. Evol. Microbiol.">
        <title>Virgibacillus carmonensis sp. nov., Virgibacillus necropolis sp. nov. and Virgibacillus picturae sp. nov., three novel species isolated from deteriorated mural paintings, transfer of the species of the genus salibacillus to Virgibacillus, as Virgibacillus marismortui comb. nov. and Virgibacillus salexigens comb. nov., and emended description of the genus Virgibacillus.</title>
        <authorList>
            <person name="Heyrman J."/>
            <person name="Logan N.A."/>
            <person name="Busse H.J."/>
            <person name="Balcaen A."/>
            <person name="Lebbe L."/>
            <person name="Rodriguez-Diaz M."/>
            <person name="Swings J."/>
            <person name="De Vos P."/>
        </authorList>
    </citation>
    <scope>NUCLEOTIDE SEQUENCE [LARGE SCALE GENOMIC DNA]</scope>
    <source>
        <strain evidence="1 2">LMG 19488</strain>
    </source>
</reference>
<name>A0A221MBI4_9BACI</name>
<dbReference type="KEGG" id="vne:CFK40_08265"/>
<organism evidence="1 2">
    <name type="scientific">Virgibacillus necropolis</name>
    <dbReference type="NCBI Taxonomy" id="163877"/>
    <lineage>
        <taxon>Bacteria</taxon>
        <taxon>Bacillati</taxon>
        <taxon>Bacillota</taxon>
        <taxon>Bacilli</taxon>
        <taxon>Bacillales</taxon>
        <taxon>Bacillaceae</taxon>
        <taxon>Virgibacillus</taxon>
    </lineage>
</organism>
<proteinExistence type="predicted"/>
<sequence length="660" mass="73746">MKSEFDGTANEQFIQTLDELKSQESTLLKEQALQQASTIMDNENGMATLLELAEQYDQAGIFNGSPWENPSKLQANLVGGSFKADDPYPLFEVLSELRMLAIANNHYKHPKATAEFANDYLNQVMALNLDLLFPKETEETRVQQGDSLTRGHTLFKFLGSELSLSAFSTKLVDELDRLAAQRPIMVDRIVSIIQHAKNMLTSDLKASERKAIEYYVNALNAPSTLSKKYNNITEYGSELKDLATKEINKEAKELAKIMRATGLVAPHHAVFIRFLNDTEPEKISKALALSEKGQANLNEHLSLINKLIDVAVHPATCQTLYGLALMLERGVLSSAPVIPGFERMLELELLPDVEEMLFISKDYPKEMTASGILTAGLISVFGQPLGVGQGLNPTCQSARGISLWAQHDPGYLMELIARAGRDGDIDMMFEGIEIHSENLVGGLAPDLHKKLDPVSLILVPHLDRIYDDMMRRVAIRGEDGHKWTNPAFYGQWISNEFSAAVNSLGGVTDFANFVRLFYATHHPDYNEQHQLIYPNPVGTFVTTANADLLGLHAISIQRIACDSKGQYRVYFYNPNNDSGQNWGQGIRSTVRAHGEEEGEASLPFHEFASRIYAFHYNPNEMGDLQDVSQEIIDRITSLARESWGKNYTWMDLNALYPNNL</sequence>
<protein>
    <submittedName>
        <fullName evidence="1">Uncharacterized protein</fullName>
    </submittedName>
</protein>